<keyword evidence="2" id="KW-0238">DNA-binding</keyword>
<dbReference type="InterPro" id="IPR039422">
    <property type="entry name" value="MarR/SlyA-like"/>
</dbReference>
<dbReference type="PANTHER" id="PTHR33164">
    <property type="entry name" value="TRANSCRIPTIONAL REGULATOR, MARR FAMILY"/>
    <property type="match status" value="1"/>
</dbReference>
<organism evidence="2 3">
    <name type="scientific">Salinihabitans flavidus</name>
    <dbReference type="NCBI Taxonomy" id="569882"/>
    <lineage>
        <taxon>Bacteria</taxon>
        <taxon>Pseudomonadati</taxon>
        <taxon>Pseudomonadota</taxon>
        <taxon>Alphaproteobacteria</taxon>
        <taxon>Rhodobacterales</taxon>
        <taxon>Roseobacteraceae</taxon>
        <taxon>Salinihabitans</taxon>
    </lineage>
</organism>
<name>A0A1H8RJW5_9RHOB</name>
<dbReference type="EMBL" id="FODS01000009">
    <property type="protein sequence ID" value="SEO66685.1"/>
    <property type="molecule type" value="Genomic_DNA"/>
</dbReference>
<dbReference type="GO" id="GO:0006950">
    <property type="term" value="P:response to stress"/>
    <property type="evidence" value="ECO:0007669"/>
    <property type="project" value="TreeGrafter"/>
</dbReference>
<keyword evidence="3" id="KW-1185">Reference proteome</keyword>
<sequence length="200" mass="22344">MLSRQYIVAVTTWGLFDTHTIRYTFGMTDDFDAFDTLFLVEVEDDDGAGAQTLSFSRSPTVLLTFAANRFTRAAAKTYAQKFGIGAVDWRMLVMLTRKPGATVTESANTIGIDKGAISRCIARLEKRGLATKGELHANGRSRGWWLTAEGRKLHGEVLREALDRQRILLDGYSEEEIAQFTDLLRRFLVNLDALTEKTSG</sequence>
<dbReference type="InterPro" id="IPR000835">
    <property type="entry name" value="HTH_MarR-typ"/>
</dbReference>
<feature type="domain" description="HTH marR-type" evidence="1">
    <location>
        <begin position="60"/>
        <end position="189"/>
    </location>
</feature>
<dbReference type="SUPFAM" id="SSF46785">
    <property type="entry name" value="Winged helix' DNA-binding domain"/>
    <property type="match status" value="1"/>
</dbReference>
<proteinExistence type="predicted"/>
<evidence type="ECO:0000313" key="2">
    <source>
        <dbReference type="EMBL" id="SEO66685.1"/>
    </source>
</evidence>
<dbReference type="InterPro" id="IPR036388">
    <property type="entry name" value="WH-like_DNA-bd_sf"/>
</dbReference>
<dbReference type="SMART" id="SM00347">
    <property type="entry name" value="HTH_MARR"/>
    <property type="match status" value="1"/>
</dbReference>
<dbReference type="STRING" id="569882.SAMN04490248_1097"/>
<gene>
    <name evidence="2" type="ORF">SAMN04490248_1097</name>
</gene>
<evidence type="ECO:0000313" key="3">
    <source>
        <dbReference type="Proteomes" id="UP000198893"/>
    </source>
</evidence>
<dbReference type="Pfam" id="PF12802">
    <property type="entry name" value="MarR_2"/>
    <property type="match status" value="1"/>
</dbReference>
<reference evidence="2 3" key="1">
    <citation type="submission" date="2016-10" db="EMBL/GenBank/DDBJ databases">
        <authorList>
            <person name="de Groot N.N."/>
        </authorList>
    </citation>
    <scope>NUCLEOTIDE SEQUENCE [LARGE SCALE GENOMIC DNA]</scope>
    <source>
        <strain evidence="2 3">DSM 27842</strain>
    </source>
</reference>
<dbReference type="GO" id="GO:0003677">
    <property type="term" value="F:DNA binding"/>
    <property type="evidence" value="ECO:0007669"/>
    <property type="project" value="UniProtKB-KW"/>
</dbReference>
<dbReference type="PANTHER" id="PTHR33164:SF43">
    <property type="entry name" value="HTH-TYPE TRANSCRIPTIONAL REPRESSOR YETL"/>
    <property type="match status" value="1"/>
</dbReference>
<evidence type="ECO:0000259" key="1">
    <source>
        <dbReference type="PROSITE" id="PS50995"/>
    </source>
</evidence>
<dbReference type="AlphaFoldDB" id="A0A1H8RJW5"/>
<dbReference type="PRINTS" id="PR00598">
    <property type="entry name" value="HTHMARR"/>
</dbReference>
<dbReference type="GO" id="GO:0003700">
    <property type="term" value="F:DNA-binding transcription factor activity"/>
    <property type="evidence" value="ECO:0007669"/>
    <property type="project" value="InterPro"/>
</dbReference>
<dbReference type="PROSITE" id="PS50995">
    <property type="entry name" value="HTH_MARR_2"/>
    <property type="match status" value="1"/>
</dbReference>
<dbReference type="InterPro" id="IPR036390">
    <property type="entry name" value="WH_DNA-bd_sf"/>
</dbReference>
<dbReference type="Gene3D" id="1.10.10.10">
    <property type="entry name" value="Winged helix-like DNA-binding domain superfamily/Winged helix DNA-binding domain"/>
    <property type="match status" value="1"/>
</dbReference>
<accession>A0A1H8RJW5</accession>
<dbReference type="Proteomes" id="UP000198893">
    <property type="component" value="Unassembled WGS sequence"/>
</dbReference>
<protein>
    <submittedName>
        <fullName evidence="2">DNA-binding transcriptional regulator, MarR family</fullName>
    </submittedName>
</protein>